<dbReference type="FunFam" id="3.40.1180.10:FF:000001">
    <property type="entry name" value="(2E,6E)-farnesyl-diphosphate-specific ditrans,polycis-undecaprenyl-diphosphate synthase"/>
    <property type="match status" value="1"/>
</dbReference>
<dbReference type="PANTHER" id="PTHR10291">
    <property type="entry name" value="DEHYDRODOLICHYL DIPHOSPHATE SYNTHASE FAMILY MEMBER"/>
    <property type="match status" value="1"/>
</dbReference>
<proteinExistence type="inferred from homology"/>
<dbReference type="GO" id="GO:0008834">
    <property type="term" value="F:ditrans,polycis-undecaprenyl-diphosphate synthase [(2E,6E)-farnesyl-diphosphate specific] activity"/>
    <property type="evidence" value="ECO:0007669"/>
    <property type="project" value="UniProtKB-EC"/>
</dbReference>
<evidence type="ECO:0000256" key="1">
    <source>
        <dbReference type="ARBA" id="ARBA00001946"/>
    </source>
</evidence>
<dbReference type="InterPro" id="IPR036424">
    <property type="entry name" value="UPP_synth-like_sf"/>
</dbReference>
<dbReference type="GO" id="GO:0000287">
    <property type="term" value="F:magnesium ion binding"/>
    <property type="evidence" value="ECO:0007669"/>
    <property type="project" value="TreeGrafter"/>
</dbReference>
<dbReference type="PROSITE" id="PS01066">
    <property type="entry name" value="UPP_SYNTHASE"/>
    <property type="match status" value="1"/>
</dbReference>
<dbReference type="HAMAP" id="MF_01139">
    <property type="entry name" value="ISPT"/>
    <property type="match status" value="1"/>
</dbReference>
<dbReference type="SUPFAM" id="SSF64005">
    <property type="entry name" value="Undecaprenyl diphosphate synthase"/>
    <property type="match status" value="1"/>
</dbReference>
<sequence length="237" mass="27321">MPETPEFTHLNKTHLPHHIAVIMDGNNRWAKKRLLPRLSGHRAAVKAVKQSIRSCRELGINHLTLFAFSSENWNRPPEEVKGLMKLFLHSLKHYTNTLLKHDICLHIIGERSRLTPDIQTAISKTEKRTAHCHSMHLNVAMNYGGRWDITQACQKLLIQMAEGTLNTSDISEALLEQHLCTQNLPAVDLLIRSSGEQRISNFLLWQCSESELYFTPCLWPDFSQEELIKAIESWQKR</sequence>
<dbReference type="GO" id="GO:0016094">
    <property type="term" value="P:polyprenol biosynthetic process"/>
    <property type="evidence" value="ECO:0007669"/>
    <property type="project" value="TreeGrafter"/>
</dbReference>
<dbReference type="Gene3D" id="3.40.1180.10">
    <property type="entry name" value="Decaprenyl diphosphate synthase-like"/>
    <property type="match status" value="1"/>
</dbReference>
<dbReference type="NCBIfam" id="TIGR00055">
    <property type="entry name" value="uppS"/>
    <property type="match status" value="1"/>
</dbReference>
<evidence type="ECO:0000313" key="3">
    <source>
        <dbReference type="EMBL" id="PJE78921.1"/>
    </source>
</evidence>
<organism evidence="3">
    <name type="scientific">invertebrate metagenome</name>
    <dbReference type="NCBI Taxonomy" id="1711999"/>
    <lineage>
        <taxon>unclassified sequences</taxon>
        <taxon>metagenomes</taxon>
        <taxon>organismal metagenomes</taxon>
    </lineage>
</organism>
<dbReference type="CDD" id="cd00475">
    <property type="entry name" value="Cis_IPPS"/>
    <property type="match status" value="1"/>
</dbReference>
<evidence type="ECO:0000256" key="2">
    <source>
        <dbReference type="ARBA" id="ARBA00022679"/>
    </source>
</evidence>
<accession>A0A2H9T6S0</accession>
<comment type="caution">
    <text evidence="3">The sequence shown here is derived from an EMBL/GenBank/DDBJ whole genome shotgun (WGS) entry which is preliminary data.</text>
</comment>
<dbReference type="InterPro" id="IPR018520">
    <property type="entry name" value="UPP_synth-like_CS"/>
</dbReference>
<keyword evidence="2 3" id="KW-0808">Transferase</keyword>
<protein>
    <submittedName>
        <fullName evidence="3">Ditrans,polycis-undecaprenyl-diphosphate synthase ((2E,6E)-farnesyl-diphosphate specific)</fullName>
        <ecNumber evidence="3">2.5.1.31</ecNumber>
    </submittedName>
</protein>
<dbReference type="GO" id="GO:0005829">
    <property type="term" value="C:cytosol"/>
    <property type="evidence" value="ECO:0007669"/>
    <property type="project" value="TreeGrafter"/>
</dbReference>
<reference evidence="3" key="1">
    <citation type="journal article" date="2017" name="Appl. Environ. Microbiol.">
        <title>Molecular characterization of an Endozoicomonas-like organism causing infection in king scallop Pecten maximus L.</title>
        <authorList>
            <person name="Cano I."/>
            <person name="van Aerle R."/>
            <person name="Ross S."/>
            <person name="Verner-Jeffreys D.W."/>
            <person name="Paley R.K."/>
            <person name="Rimmer G."/>
            <person name="Ryder D."/>
            <person name="Hooper P."/>
            <person name="Stone D."/>
            <person name="Feist S.W."/>
        </authorList>
    </citation>
    <scope>NUCLEOTIDE SEQUENCE</scope>
</reference>
<dbReference type="EC" id="2.5.1.31" evidence="3"/>
<dbReference type="EMBL" id="NSIT01000115">
    <property type="protein sequence ID" value="PJE78921.1"/>
    <property type="molecule type" value="Genomic_DNA"/>
</dbReference>
<dbReference type="Pfam" id="PF01255">
    <property type="entry name" value="Prenyltransf"/>
    <property type="match status" value="1"/>
</dbReference>
<gene>
    <name evidence="3" type="primary">uppS_1</name>
    <name evidence="3" type="ORF">CI610_02132</name>
</gene>
<name>A0A2H9T6S0_9ZZZZ</name>
<dbReference type="PANTHER" id="PTHR10291:SF0">
    <property type="entry name" value="DEHYDRODOLICHYL DIPHOSPHATE SYNTHASE 2"/>
    <property type="match status" value="1"/>
</dbReference>
<dbReference type="InterPro" id="IPR001441">
    <property type="entry name" value="UPP_synth-like"/>
</dbReference>
<comment type="cofactor">
    <cofactor evidence="1">
        <name>Mg(2+)</name>
        <dbReference type="ChEBI" id="CHEBI:18420"/>
    </cofactor>
</comment>
<dbReference type="AlphaFoldDB" id="A0A2H9T6S0"/>